<dbReference type="Proteomes" id="UP000887575">
    <property type="component" value="Unassembled WGS sequence"/>
</dbReference>
<evidence type="ECO:0000313" key="2">
    <source>
        <dbReference type="Proteomes" id="UP000887575"/>
    </source>
</evidence>
<feature type="signal peptide" evidence="1">
    <location>
        <begin position="1"/>
        <end position="19"/>
    </location>
</feature>
<sequence length="128" mass="15488">MRFFFILTILIVFCYCESAEKNDSTALTNSEQNLVRTKREDIFANNSIVQALRKAFKDPKEVKKEKQRHRAHIRKVLRDRRLKRIRQARQQRKARKLAKRRNKVHRAHQKFVRKNRNLLRGFKAGKTF</sequence>
<keyword evidence="1" id="KW-0732">Signal</keyword>
<name>A0AAF3EXY0_9BILA</name>
<dbReference type="WBParaSite" id="MBELARI_LOCUS19071">
    <property type="protein sequence ID" value="MBELARI_LOCUS19071"/>
    <property type="gene ID" value="MBELARI_LOCUS19071"/>
</dbReference>
<protein>
    <submittedName>
        <fullName evidence="3">Uncharacterized protein</fullName>
    </submittedName>
</protein>
<dbReference type="AlphaFoldDB" id="A0AAF3EXY0"/>
<evidence type="ECO:0000256" key="1">
    <source>
        <dbReference type="SAM" id="SignalP"/>
    </source>
</evidence>
<reference evidence="3" key="1">
    <citation type="submission" date="2024-02" db="UniProtKB">
        <authorList>
            <consortium name="WormBaseParasite"/>
        </authorList>
    </citation>
    <scope>IDENTIFICATION</scope>
</reference>
<organism evidence="2 3">
    <name type="scientific">Mesorhabditis belari</name>
    <dbReference type="NCBI Taxonomy" id="2138241"/>
    <lineage>
        <taxon>Eukaryota</taxon>
        <taxon>Metazoa</taxon>
        <taxon>Ecdysozoa</taxon>
        <taxon>Nematoda</taxon>
        <taxon>Chromadorea</taxon>
        <taxon>Rhabditida</taxon>
        <taxon>Rhabditina</taxon>
        <taxon>Rhabditomorpha</taxon>
        <taxon>Rhabditoidea</taxon>
        <taxon>Rhabditidae</taxon>
        <taxon>Mesorhabditinae</taxon>
        <taxon>Mesorhabditis</taxon>
    </lineage>
</organism>
<feature type="chain" id="PRO_5041933782" evidence="1">
    <location>
        <begin position="20"/>
        <end position="128"/>
    </location>
</feature>
<keyword evidence="2" id="KW-1185">Reference proteome</keyword>
<accession>A0AAF3EXY0</accession>
<proteinExistence type="predicted"/>
<evidence type="ECO:0000313" key="3">
    <source>
        <dbReference type="WBParaSite" id="MBELARI_LOCUS19071"/>
    </source>
</evidence>